<accession>A0A2P6PS51</accession>
<reference evidence="2 3" key="1">
    <citation type="journal article" date="2018" name="Nat. Genet.">
        <title>The Rosa genome provides new insights in the design of modern roses.</title>
        <authorList>
            <person name="Bendahmane M."/>
        </authorList>
    </citation>
    <scope>NUCLEOTIDE SEQUENCE [LARGE SCALE GENOMIC DNA]</scope>
    <source>
        <strain evidence="3">cv. Old Blush</strain>
    </source>
</reference>
<proteinExistence type="predicted"/>
<keyword evidence="3" id="KW-1185">Reference proteome</keyword>
<sequence length="101" mass="10807">MHQWCVAESSVASSPVHATQVRRTISAITGHPSLGYADTSLVPEASAPGDDASLGKEQYSWDGHSIFVSNLPYDATVGQLGKEFKKFGSITWDGIQVKKNG</sequence>
<dbReference type="GO" id="GO:1990904">
    <property type="term" value="C:ribonucleoprotein complex"/>
    <property type="evidence" value="ECO:0007669"/>
    <property type="project" value="TreeGrafter"/>
</dbReference>
<dbReference type="STRING" id="74649.A0A2P6PS51"/>
<dbReference type="Proteomes" id="UP000238479">
    <property type="component" value="Chromosome 6"/>
</dbReference>
<evidence type="ECO:0000313" key="2">
    <source>
        <dbReference type="EMBL" id="PRQ24736.1"/>
    </source>
</evidence>
<evidence type="ECO:0000256" key="1">
    <source>
        <dbReference type="SAM" id="MobiDB-lite"/>
    </source>
</evidence>
<dbReference type="Gramene" id="PRQ24736">
    <property type="protein sequence ID" value="PRQ24736"/>
    <property type="gene ID" value="RchiOBHm_Chr6g0275711"/>
</dbReference>
<evidence type="ECO:0000313" key="3">
    <source>
        <dbReference type="Proteomes" id="UP000238479"/>
    </source>
</evidence>
<dbReference type="Gene3D" id="3.30.70.330">
    <property type="match status" value="1"/>
</dbReference>
<dbReference type="SUPFAM" id="SSF54928">
    <property type="entry name" value="RNA-binding domain, RBD"/>
    <property type="match status" value="1"/>
</dbReference>
<dbReference type="GO" id="GO:0005829">
    <property type="term" value="C:cytosol"/>
    <property type="evidence" value="ECO:0007669"/>
    <property type="project" value="TreeGrafter"/>
</dbReference>
<dbReference type="PANTHER" id="PTHR10693">
    <property type="entry name" value="RAS GTPASE-ACTIVATING PROTEIN-BINDING PROTEIN"/>
    <property type="match status" value="1"/>
</dbReference>
<name>A0A2P6PS51_ROSCH</name>
<dbReference type="InterPro" id="IPR012677">
    <property type="entry name" value="Nucleotide-bd_a/b_plait_sf"/>
</dbReference>
<dbReference type="EMBL" id="PDCK01000044">
    <property type="protein sequence ID" value="PRQ24736.1"/>
    <property type="molecule type" value="Genomic_DNA"/>
</dbReference>
<dbReference type="InterPro" id="IPR039539">
    <property type="entry name" value="Ras_GTPase_bind_prot"/>
</dbReference>
<feature type="region of interest" description="Disordered" evidence="1">
    <location>
        <begin position="35"/>
        <end position="54"/>
    </location>
</feature>
<dbReference type="InterPro" id="IPR035979">
    <property type="entry name" value="RBD_domain_sf"/>
</dbReference>
<protein>
    <submittedName>
        <fullName evidence="2">Putative nucleotide-binding alpha-beta plait domain-containing protein</fullName>
    </submittedName>
</protein>
<dbReference type="PANTHER" id="PTHR10693:SF75">
    <property type="entry name" value="NUCLEAR TRANSPORT FACTOR 2"/>
    <property type="match status" value="1"/>
</dbReference>
<dbReference type="GO" id="GO:0003729">
    <property type="term" value="F:mRNA binding"/>
    <property type="evidence" value="ECO:0007669"/>
    <property type="project" value="TreeGrafter"/>
</dbReference>
<organism evidence="2 3">
    <name type="scientific">Rosa chinensis</name>
    <name type="common">China rose</name>
    <dbReference type="NCBI Taxonomy" id="74649"/>
    <lineage>
        <taxon>Eukaryota</taxon>
        <taxon>Viridiplantae</taxon>
        <taxon>Streptophyta</taxon>
        <taxon>Embryophyta</taxon>
        <taxon>Tracheophyta</taxon>
        <taxon>Spermatophyta</taxon>
        <taxon>Magnoliopsida</taxon>
        <taxon>eudicotyledons</taxon>
        <taxon>Gunneridae</taxon>
        <taxon>Pentapetalae</taxon>
        <taxon>rosids</taxon>
        <taxon>fabids</taxon>
        <taxon>Rosales</taxon>
        <taxon>Rosaceae</taxon>
        <taxon>Rosoideae</taxon>
        <taxon>Rosoideae incertae sedis</taxon>
        <taxon>Rosa</taxon>
    </lineage>
</organism>
<gene>
    <name evidence="2" type="ORF">RchiOBHm_Chr6g0275711</name>
</gene>
<comment type="caution">
    <text evidence="2">The sequence shown here is derived from an EMBL/GenBank/DDBJ whole genome shotgun (WGS) entry which is preliminary data.</text>
</comment>
<dbReference type="AlphaFoldDB" id="A0A2P6PS51"/>